<keyword evidence="2" id="KW-1185">Reference proteome</keyword>
<name>A0ABT5IDC8_9CAUL</name>
<organism evidence="1 2">
    <name type="scientific">Asticcacaulis currens</name>
    <dbReference type="NCBI Taxonomy" id="2984210"/>
    <lineage>
        <taxon>Bacteria</taxon>
        <taxon>Pseudomonadati</taxon>
        <taxon>Pseudomonadota</taxon>
        <taxon>Alphaproteobacteria</taxon>
        <taxon>Caulobacterales</taxon>
        <taxon>Caulobacteraceae</taxon>
        <taxon>Asticcacaulis</taxon>
    </lineage>
</organism>
<dbReference type="Proteomes" id="UP001216595">
    <property type="component" value="Unassembled WGS sequence"/>
</dbReference>
<evidence type="ECO:0000313" key="2">
    <source>
        <dbReference type="Proteomes" id="UP001216595"/>
    </source>
</evidence>
<gene>
    <name evidence="1" type="ORF">PQU94_07875</name>
</gene>
<dbReference type="EMBL" id="JAQQKW010000004">
    <property type="protein sequence ID" value="MDC7694200.1"/>
    <property type="molecule type" value="Genomic_DNA"/>
</dbReference>
<evidence type="ECO:0000313" key="1">
    <source>
        <dbReference type="EMBL" id="MDC7694200.1"/>
    </source>
</evidence>
<proteinExistence type="predicted"/>
<dbReference type="RefSeq" id="WP_272740920.1">
    <property type="nucleotide sequence ID" value="NZ_JAQQKW010000004.1"/>
</dbReference>
<protein>
    <submittedName>
        <fullName evidence="1">Uncharacterized protein</fullName>
    </submittedName>
</protein>
<reference evidence="1 2" key="1">
    <citation type="submission" date="2023-01" db="EMBL/GenBank/DDBJ databases">
        <title>Novel species of the genus Asticcacaulis isolated from rivers.</title>
        <authorList>
            <person name="Lu H."/>
        </authorList>
    </citation>
    <scope>NUCLEOTIDE SEQUENCE [LARGE SCALE GENOMIC DNA]</scope>
    <source>
        <strain evidence="1 2">DXS10W</strain>
    </source>
</reference>
<accession>A0ABT5IDC8</accession>
<sequence length="264" mass="28695">MGPPHPDTIAAYTQAGASRTQGHELTEHEWALVEQAIQSVPPLHQRILESHLARLSFIEAPSSSGTALTRMYDGPDGQPRFDITLRADVLDQSLSTFLTRKEQSLFSDDGSGLSVQVSAGDARALPYLLLHEASHVVDRTLGLMQSGAGIADIWKDYRTLTEPYAGSLLAQSVYRRAPQLPAAKGPALYQALSRSPFVSLHATASAGEDFAELVTWETLSRRDKTPLAFEVRDRDGQVIARVEPLKQPGVQARLQAVAAQLAGY</sequence>
<comment type="caution">
    <text evidence="1">The sequence shown here is derived from an EMBL/GenBank/DDBJ whole genome shotgun (WGS) entry which is preliminary data.</text>
</comment>